<dbReference type="InterPro" id="IPR059052">
    <property type="entry name" value="HH_YbhG-like"/>
</dbReference>
<dbReference type="PANTHER" id="PTHR30438:SF1">
    <property type="entry name" value="36 KDA ANTIGEN"/>
    <property type="match status" value="1"/>
</dbReference>
<keyword evidence="4" id="KW-1185">Reference proteome</keyword>
<evidence type="ECO:0000313" key="3">
    <source>
        <dbReference type="EMBL" id="EAR09196.1"/>
    </source>
</evidence>
<dbReference type="EMBL" id="AAOE01000012">
    <property type="protein sequence ID" value="EAR09196.1"/>
    <property type="molecule type" value="Genomic_DNA"/>
</dbReference>
<feature type="transmembrane region" description="Helical" evidence="1">
    <location>
        <begin position="7"/>
        <end position="24"/>
    </location>
</feature>
<dbReference type="STRING" id="314283.MED297_06933"/>
<keyword evidence="1" id="KW-0472">Membrane</keyword>
<keyword evidence="1" id="KW-1133">Transmembrane helix</keyword>
<dbReference type="Gene3D" id="2.40.50.100">
    <property type="match status" value="1"/>
</dbReference>
<gene>
    <name evidence="3" type="ORF">MED297_06933</name>
</gene>
<sequence>MKRTTSIITAIYVAVLIGFIGYGYRLQNHTPAPIIQATVEAPQIRVSAKIPGRVDRIAVREGDSVQPGDVMFTLDSPELKAKRDQALALIAAKTAMKDRAIRGARNEELAMAKDQMLQARTSAELADKSLSRLTNLYNDGLIPEQQLDEAQAKADAAHFALEAARQRYQMAENGTEDELISAAESDLKAAQGALAEVDAALAETEITSNRAGEVTSVLIHEGEISPAGFPVVTLVNLDEAYLRFHVSEDQLTRFNKGQRFRAYLPGLNAEADFTVDFVSALGDYANWQATRPGEYDLKTFEVHARPDAPLANWRAGMSAIITLDDEAV</sequence>
<dbReference type="Gene3D" id="2.40.30.170">
    <property type="match status" value="1"/>
</dbReference>
<dbReference type="Pfam" id="PF25881">
    <property type="entry name" value="HH_YBHG"/>
    <property type="match status" value="1"/>
</dbReference>
<dbReference type="OrthoDB" id="9793801at2"/>
<comment type="caution">
    <text evidence="3">The sequence shown here is derived from an EMBL/GenBank/DDBJ whole genome shotgun (WGS) entry which is preliminary data.</text>
</comment>
<evidence type="ECO:0000259" key="2">
    <source>
        <dbReference type="Pfam" id="PF25881"/>
    </source>
</evidence>
<accession>A4BF83</accession>
<name>A4BF83_9GAMM</name>
<dbReference type="PANTHER" id="PTHR30438">
    <property type="entry name" value="36 KDA ANTIGEN-RELATED"/>
    <property type="match status" value="1"/>
</dbReference>
<proteinExistence type="predicted"/>
<dbReference type="HOGENOM" id="CLU_018816_6_1_6"/>
<organism evidence="3 4">
    <name type="scientific">Reinekea blandensis MED297</name>
    <dbReference type="NCBI Taxonomy" id="314283"/>
    <lineage>
        <taxon>Bacteria</taxon>
        <taxon>Pseudomonadati</taxon>
        <taxon>Pseudomonadota</taxon>
        <taxon>Gammaproteobacteria</taxon>
        <taxon>Oceanospirillales</taxon>
        <taxon>Saccharospirillaceae</taxon>
        <taxon>Reinekea</taxon>
    </lineage>
</organism>
<dbReference type="AlphaFoldDB" id="A4BF83"/>
<dbReference type="RefSeq" id="WP_008045285.1">
    <property type="nucleotide sequence ID" value="NZ_CH724152.1"/>
</dbReference>
<feature type="domain" description="YbhG-like alpha-helical hairpin" evidence="2">
    <location>
        <begin position="81"/>
        <end position="201"/>
    </location>
</feature>
<evidence type="ECO:0000256" key="1">
    <source>
        <dbReference type="SAM" id="Phobius"/>
    </source>
</evidence>
<dbReference type="SUPFAM" id="SSF111369">
    <property type="entry name" value="HlyD-like secretion proteins"/>
    <property type="match status" value="2"/>
</dbReference>
<dbReference type="Proteomes" id="UP000005953">
    <property type="component" value="Unassembled WGS sequence"/>
</dbReference>
<reference evidence="3 4" key="1">
    <citation type="submission" date="2006-02" db="EMBL/GenBank/DDBJ databases">
        <authorList>
            <person name="Pinhassi J."/>
            <person name="Pedros-Alio C."/>
            <person name="Ferriera S."/>
            <person name="Johnson J."/>
            <person name="Kravitz S."/>
            <person name="Halpern A."/>
            <person name="Remington K."/>
            <person name="Beeson K."/>
            <person name="Tran B."/>
            <person name="Rogers Y.-H."/>
            <person name="Friedman R."/>
            <person name="Venter J.C."/>
        </authorList>
    </citation>
    <scope>NUCLEOTIDE SEQUENCE [LARGE SCALE GENOMIC DNA]</scope>
    <source>
        <strain evidence="3 4">MED297</strain>
    </source>
</reference>
<evidence type="ECO:0000313" key="4">
    <source>
        <dbReference type="Proteomes" id="UP000005953"/>
    </source>
</evidence>
<keyword evidence="1" id="KW-0812">Transmembrane</keyword>
<protein>
    <submittedName>
        <fullName evidence="3">Multidrug resistance protein A</fullName>
    </submittedName>
</protein>
<dbReference type="Gene3D" id="1.10.287.470">
    <property type="entry name" value="Helix hairpin bin"/>
    <property type="match status" value="1"/>
</dbReference>